<dbReference type="PANTHER" id="PTHR30151">
    <property type="entry name" value="ALKANE SULFONATE ABC TRANSPORTER-RELATED, MEMBRANE SUBUNIT"/>
    <property type="match status" value="1"/>
</dbReference>
<reference evidence="9 10" key="1">
    <citation type="submission" date="2017-03" db="EMBL/GenBank/DDBJ databases">
        <title>Genome sequencing of Shewanella japonica KCTC 22435.</title>
        <authorList>
            <person name="Kim K.M."/>
        </authorList>
    </citation>
    <scope>NUCLEOTIDE SEQUENCE [LARGE SCALE GENOMIC DNA]</scope>
    <source>
        <strain evidence="9 10">KCTC 22435</strain>
    </source>
</reference>
<comment type="subcellular location">
    <subcellularLocation>
        <location evidence="1 7">Cell membrane</location>
        <topology evidence="1 7">Multi-pass membrane protein</topology>
    </subcellularLocation>
</comment>
<organism evidence="9 10">
    <name type="scientific">Shewanella japonica</name>
    <dbReference type="NCBI Taxonomy" id="93973"/>
    <lineage>
        <taxon>Bacteria</taxon>
        <taxon>Pseudomonadati</taxon>
        <taxon>Pseudomonadota</taxon>
        <taxon>Gammaproteobacteria</taxon>
        <taxon>Alteromonadales</taxon>
        <taxon>Shewanellaceae</taxon>
        <taxon>Shewanella</taxon>
    </lineage>
</organism>
<dbReference type="InterPro" id="IPR000515">
    <property type="entry name" value="MetI-like"/>
</dbReference>
<keyword evidence="4 7" id="KW-0812">Transmembrane</keyword>
<evidence type="ECO:0000256" key="2">
    <source>
        <dbReference type="ARBA" id="ARBA00022448"/>
    </source>
</evidence>
<dbReference type="Gene3D" id="1.10.3720.10">
    <property type="entry name" value="MetI-like"/>
    <property type="match status" value="1"/>
</dbReference>
<dbReference type="Pfam" id="PF00528">
    <property type="entry name" value="BPD_transp_1"/>
    <property type="match status" value="1"/>
</dbReference>
<dbReference type="PANTHER" id="PTHR30151:SF7">
    <property type="entry name" value="NITRATE IMPORT PERMEASE PROTEIN NRTB"/>
    <property type="match status" value="1"/>
</dbReference>
<dbReference type="SUPFAM" id="SSF161098">
    <property type="entry name" value="MetI-like"/>
    <property type="match status" value="1"/>
</dbReference>
<keyword evidence="6 7" id="KW-0472">Membrane</keyword>
<name>A0ABM6JQA0_9GAMM</name>
<gene>
    <name evidence="9" type="ORF">SJ2017_3088</name>
</gene>
<feature type="transmembrane region" description="Helical" evidence="7">
    <location>
        <begin position="170"/>
        <end position="187"/>
    </location>
</feature>
<dbReference type="PROSITE" id="PS50928">
    <property type="entry name" value="ABC_TM1"/>
    <property type="match status" value="1"/>
</dbReference>
<sequence>MSTIAKITQRLPMDKSSANVLLSKLGQMSKALLLPIIGLTVFLVLWSISANNINTSLGKFPGPVAVVAQFDSLYQEHVAEREKAAAFYERQKVRNEARVAKDPTYVPKTRAYTGKETFVDQIVTSLITVMSGFLLAAIIAIPLGIWMGLSKNLNAAINPIVQLFKPVSPLAWLPLVTMVVSALYVSPDPMLSKSFINSLLTVTLCSLWPMIINTSIGVASIDTDLLNVSRVLRLSAFTHVQKIVLPASIPLIFTGMRLSLGVAWMVLIAAEMLAQNPGLGKFVWDEFQNGSSESLSRIMAAVIVIGFIGFLLDRAMLALQAWFSWDKAR</sequence>
<dbReference type="CDD" id="cd06261">
    <property type="entry name" value="TM_PBP2"/>
    <property type="match status" value="1"/>
</dbReference>
<dbReference type="Proteomes" id="UP000191820">
    <property type="component" value="Chromosome"/>
</dbReference>
<feature type="transmembrane region" description="Helical" evidence="7">
    <location>
        <begin position="199"/>
        <end position="222"/>
    </location>
</feature>
<proteinExistence type="inferred from homology"/>
<evidence type="ECO:0000256" key="7">
    <source>
        <dbReference type="RuleBase" id="RU363032"/>
    </source>
</evidence>
<feature type="transmembrane region" description="Helical" evidence="7">
    <location>
        <begin position="122"/>
        <end position="149"/>
    </location>
</feature>
<evidence type="ECO:0000256" key="5">
    <source>
        <dbReference type="ARBA" id="ARBA00022989"/>
    </source>
</evidence>
<keyword evidence="10" id="KW-1185">Reference proteome</keyword>
<keyword evidence="5 7" id="KW-1133">Transmembrane helix</keyword>
<feature type="transmembrane region" description="Helical" evidence="7">
    <location>
        <begin position="31"/>
        <end position="49"/>
    </location>
</feature>
<dbReference type="InterPro" id="IPR035906">
    <property type="entry name" value="MetI-like_sf"/>
</dbReference>
<evidence type="ECO:0000313" key="9">
    <source>
        <dbReference type="EMBL" id="ARD23359.1"/>
    </source>
</evidence>
<evidence type="ECO:0000259" key="8">
    <source>
        <dbReference type="PROSITE" id="PS50928"/>
    </source>
</evidence>
<protein>
    <submittedName>
        <fullName evidence="9">Nitrate ABC transporter permease</fullName>
    </submittedName>
</protein>
<keyword evidence="3" id="KW-1003">Cell membrane</keyword>
<evidence type="ECO:0000256" key="3">
    <source>
        <dbReference type="ARBA" id="ARBA00022475"/>
    </source>
</evidence>
<keyword evidence="2 7" id="KW-0813">Transport</keyword>
<dbReference type="RefSeq" id="WP_080916347.1">
    <property type="nucleotide sequence ID" value="NZ_CP020472.1"/>
</dbReference>
<comment type="similarity">
    <text evidence="7">Belongs to the binding-protein-dependent transport system permease family.</text>
</comment>
<feature type="transmembrane region" description="Helical" evidence="7">
    <location>
        <begin position="294"/>
        <end position="312"/>
    </location>
</feature>
<evidence type="ECO:0000256" key="1">
    <source>
        <dbReference type="ARBA" id="ARBA00004651"/>
    </source>
</evidence>
<evidence type="ECO:0000256" key="4">
    <source>
        <dbReference type="ARBA" id="ARBA00022692"/>
    </source>
</evidence>
<evidence type="ECO:0000313" key="10">
    <source>
        <dbReference type="Proteomes" id="UP000191820"/>
    </source>
</evidence>
<dbReference type="EMBL" id="CP020472">
    <property type="protein sequence ID" value="ARD23359.1"/>
    <property type="molecule type" value="Genomic_DNA"/>
</dbReference>
<evidence type="ECO:0000256" key="6">
    <source>
        <dbReference type="ARBA" id="ARBA00023136"/>
    </source>
</evidence>
<accession>A0ABM6JQA0</accession>
<feature type="domain" description="ABC transmembrane type-1" evidence="8">
    <location>
        <begin position="122"/>
        <end position="316"/>
    </location>
</feature>
<feature type="transmembrane region" description="Helical" evidence="7">
    <location>
        <begin position="243"/>
        <end position="274"/>
    </location>
</feature>